<dbReference type="OrthoDB" id="4067302at2759"/>
<name>G0VAR3_NAUCA</name>
<dbReference type="InParanoid" id="G0VAR3"/>
<organism evidence="1 2">
    <name type="scientific">Naumovozyma castellii</name>
    <name type="common">Yeast</name>
    <name type="synonym">Saccharomyces castellii</name>
    <dbReference type="NCBI Taxonomy" id="27288"/>
    <lineage>
        <taxon>Eukaryota</taxon>
        <taxon>Fungi</taxon>
        <taxon>Dikarya</taxon>
        <taxon>Ascomycota</taxon>
        <taxon>Saccharomycotina</taxon>
        <taxon>Saccharomycetes</taxon>
        <taxon>Saccharomycetales</taxon>
        <taxon>Saccharomycetaceae</taxon>
        <taxon>Naumovozyma</taxon>
    </lineage>
</organism>
<reference evidence="1 2" key="1">
    <citation type="journal article" date="2011" name="Proc. Natl. Acad. Sci. U.S.A.">
        <title>Evolutionary erosion of yeast sex chromosomes by mating-type switching accidents.</title>
        <authorList>
            <person name="Gordon J.L."/>
            <person name="Armisen D."/>
            <person name="Proux-Wera E."/>
            <person name="Oheigeartaigh S.S."/>
            <person name="Byrne K.P."/>
            <person name="Wolfe K.H."/>
        </authorList>
    </citation>
    <scope>NUCLEOTIDE SEQUENCE [LARGE SCALE GENOMIC DNA]</scope>
    <source>
        <strain evidence="2">ATCC 76901 / BCRC 22586 / CBS 4309 / NBRC 1992 / NRRL Y-12630</strain>
    </source>
</reference>
<accession>G0VAR3</accession>
<dbReference type="GO" id="GO:0032299">
    <property type="term" value="C:ribonuclease H2 complex"/>
    <property type="evidence" value="ECO:0007669"/>
    <property type="project" value="InterPro"/>
</dbReference>
<reference key="2">
    <citation type="submission" date="2011-08" db="EMBL/GenBank/DDBJ databases">
        <title>Genome sequence of Naumovozyma castellii.</title>
        <authorList>
            <person name="Gordon J.L."/>
            <person name="Armisen D."/>
            <person name="Proux-Wera E."/>
            <person name="OhEigeartaigh S.S."/>
            <person name="Byrne K.P."/>
            <person name="Wolfe K.H."/>
        </authorList>
    </citation>
    <scope>NUCLEOTIDE SEQUENCE</scope>
    <source>
        <strain>Type strain:CBS 4309</strain>
    </source>
</reference>
<dbReference type="EMBL" id="HE576753">
    <property type="protein sequence ID" value="CCC68939.1"/>
    <property type="molecule type" value="Genomic_DNA"/>
</dbReference>
<keyword evidence="2" id="KW-1185">Reference proteome</keyword>
<dbReference type="FunCoup" id="G0VAR3">
    <property type="interactions" value="74"/>
</dbReference>
<dbReference type="Gene3D" id="2.40.128.680">
    <property type="match status" value="1"/>
</dbReference>
<protein>
    <submittedName>
        <fullName evidence="1">Uncharacterized protein</fullName>
    </submittedName>
</protein>
<dbReference type="InterPro" id="IPR013924">
    <property type="entry name" value="RNase_H2_suC"/>
</dbReference>
<dbReference type="OMA" id="MEDCTIE"/>
<dbReference type="KEGG" id="ncs:NCAS_0B08550"/>
<dbReference type="Pfam" id="PF08615">
    <property type="entry name" value="RNase_H2_suC"/>
    <property type="match status" value="1"/>
</dbReference>
<gene>
    <name evidence="1" type="primary">NCAS0B08550</name>
    <name evidence="1" type="ordered locus">NCAS_0B08550</name>
</gene>
<dbReference type="HOGENOM" id="CLU_151428_0_0_1"/>
<dbReference type="Proteomes" id="UP000001640">
    <property type="component" value="Chromosome 2"/>
</dbReference>
<dbReference type="AlphaFoldDB" id="G0VAR3"/>
<proteinExistence type="predicted"/>
<dbReference type="GeneID" id="96902496"/>
<sequence length="142" mass="16207">MEDCTIELTDAPTTYTASFVPLKIRYNGPTTEFVNNFKDNKTPTKDDEINNYSTDTTNTTHTTFIRGRCLHGTPVNKYFESASAHVIGKSKQTDNDIENQTYTVQSTVNSIINYEREGNTQRLTEELAHLKEFVQLQNHIHS</sequence>
<dbReference type="RefSeq" id="XP_003675310.1">
    <property type="nucleotide sequence ID" value="XM_003675262.1"/>
</dbReference>
<dbReference type="GO" id="GO:0006401">
    <property type="term" value="P:RNA catabolic process"/>
    <property type="evidence" value="ECO:0007669"/>
    <property type="project" value="InterPro"/>
</dbReference>
<evidence type="ECO:0000313" key="1">
    <source>
        <dbReference type="EMBL" id="CCC68939.1"/>
    </source>
</evidence>
<evidence type="ECO:0000313" key="2">
    <source>
        <dbReference type="Proteomes" id="UP000001640"/>
    </source>
</evidence>